<dbReference type="SUPFAM" id="SSF82693">
    <property type="entry name" value="Multidrug efflux transporter AcrB pore domain, PN1, PN2, PC1 and PC2 subdomains"/>
    <property type="match status" value="2"/>
</dbReference>
<feature type="transmembrane region" description="Helical" evidence="1">
    <location>
        <begin position="399"/>
        <end position="419"/>
    </location>
</feature>
<keyword evidence="1" id="KW-0472">Membrane</keyword>
<dbReference type="Gene3D" id="1.20.1640.10">
    <property type="entry name" value="Multidrug efflux transporter AcrB transmembrane domain"/>
    <property type="match status" value="3"/>
</dbReference>
<feature type="transmembrane region" description="Helical" evidence="1">
    <location>
        <begin position="972"/>
        <end position="992"/>
    </location>
</feature>
<protein>
    <submittedName>
        <fullName evidence="2">Multidrug efflux pump subunit AcrB</fullName>
    </submittedName>
</protein>
<dbReference type="RefSeq" id="WP_093207011.1">
    <property type="nucleotide sequence ID" value="NZ_FNGS01000008.1"/>
</dbReference>
<dbReference type="GO" id="GO:0005886">
    <property type="term" value="C:plasma membrane"/>
    <property type="evidence" value="ECO:0007669"/>
    <property type="project" value="TreeGrafter"/>
</dbReference>
<evidence type="ECO:0000313" key="3">
    <source>
        <dbReference type="Proteomes" id="UP000198901"/>
    </source>
</evidence>
<dbReference type="GO" id="GO:0042910">
    <property type="term" value="F:xenobiotic transmembrane transporter activity"/>
    <property type="evidence" value="ECO:0007669"/>
    <property type="project" value="TreeGrafter"/>
</dbReference>
<feature type="transmembrane region" description="Helical" evidence="1">
    <location>
        <begin position="593"/>
        <end position="615"/>
    </location>
</feature>
<dbReference type="AlphaFoldDB" id="A0A1G9V1X9"/>
<feature type="transmembrane region" description="Helical" evidence="1">
    <location>
        <begin position="945"/>
        <end position="965"/>
    </location>
</feature>
<feature type="transmembrane region" description="Helical" evidence="1">
    <location>
        <begin position="528"/>
        <end position="557"/>
    </location>
</feature>
<dbReference type="PANTHER" id="PTHR32063">
    <property type="match status" value="1"/>
</dbReference>
<keyword evidence="1" id="KW-0812">Transmembrane</keyword>
<dbReference type="InterPro" id="IPR001036">
    <property type="entry name" value="Acrflvin-R"/>
</dbReference>
<dbReference type="SUPFAM" id="SSF82714">
    <property type="entry name" value="Multidrug efflux transporter AcrB TolC docking domain, DN and DC subdomains"/>
    <property type="match status" value="2"/>
</dbReference>
<accession>A0A1G9V1X9</accession>
<proteinExistence type="predicted"/>
<dbReference type="Gene3D" id="3.30.70.1320">
    <property type="entry name" value="Multidrug efflux transporter AcrB pore domain like"/>
    <property type="match status" value="1"/>
</dbReference>
<dbReference type="SUPFAM" id="SSF82866">
    <property type="entry name" value="Multidrug efflux transporter AcrB transmembrane domain"/>
    <property type="match status" value="2"/>
</dbReference>
<organism evidence="2 3">
    <name type="scientific">Siphonobacter aquaeclarae</name>
    <dbReference type="NCBI Taxonomy" id="563176"/>
    <lineage>
        <taxon>Bacteria</taxon>
        <taxon>Pseudomonadati</taxon>
        <taxon>Bacteroidota</taxon>
        <taxon>Cytophagia</taxon>
        <taxon>Cytophagales</taxon>
        <taxon>Cytophagaceae</taxon>
        <taxon>Siphonobacter</taxon>
    </lineage>
</organism>
<feature type="transmembrane region" description="Helical" evidence="1">
    <location>
        <begin position="476"/>
        <end position="495"/>
    </location>
</feature>
<dbReference type="PANTHER" id="PTHR32063:SF24">
    <property type="entry name" value="CATION EFFLUX SYSTEM (ACRB_ACRD_ACRF FAMILY)"/>
    <property type="match status" value="1"/>
</dbReference>
<dbReference type="Proteomes" id="UP000198901">
    <property type="component" value="Unassembled WGS sequence"/>
</dbReference>
<name>A0A1G9V1X9_9BACT</name>
<feature type="transmembrane region" description="Helical" evidence="1">
    <location>
        <begin position="20"/>
        <end position="40"/>
    </location>
</feature>
<reference evidence="2 3" key="1">
    <citation type="submission" date="2016-10" db="EMBL/GenBank/DDBJ databases">
        <authorList>
            <person name="de Groot N.N."/>
        </authorList>
    </citation>
    <scope>NUCLEOTIDE SEQUENCE [LARGE SCALE GENOMIC DNA]</scope>
    <source>
        <strain evidence="2 3">DSM 21668</strain>
    </source>
</reference>
<gene>
    <name evidence="2" type="ORF">SAMN04488090_3930</name>
</gene>
<dbReference type="EMBL" id="FNGS01000008">
    <property type="protein sequence ID" value="SDM66006.1"/>
    <property type="molecule type" value="Genomic_DNA"/>
</dbReference>
<feature type="transmembrane region" description="Helical" evidence="1">
    <location>
        <begin position="366"/>
        <end position="387"/>
    </location>
</feature>
<evidence type="ECO:0000256" key="1">
    <source>
        <dbReference type="SAM" id="Phobius"/>
    </source>
</evidence>
<feature type="transmembrane region" description="Helical" evidence="1">
    <location>
        <begin position="341"/>
        <end position="360"/>
    </location>
</feature>
<dbReference type="STRING" id="563176.SAMN04488090_3930"/>
<dbReference type="Pfam" id="PF00873">
    <property type="entry name" value="ACR_tran"/>
    <property type="match status" value="1"/>
</dbReference>
<sequence length="1148" mass="127849">MKFEEYKTLGFTNWCVENRTTVYIFTVIITLAGFLIYNNLPKEQFPDIKVPQVYINTVYFGTAPADIENLINKPIEKQLKSLSGVKSVKSNALNDVSVILVEFLPEVNSEVALQRVRDAIDKSKQDLPVKLDAGPTAQNVEFSEFPIMNVNLAGNFPLQKLKDYAEDLQDAFEGLPEISRVDIVGALEREIQINLDLKRMQAAGLTFYDVQTAVQGENINISGGELNVDNVRRTLRVKGEFTDVTQMRELQIRTSTGATVRLGDVADVEDSYEERQDFARLDNKSVVTLNVIKRAGTNLISASESIEKIIEEYKQNHFPSGLKVQITADQSERTKADIHDLINTVILGFIFVVLVLMFFMGVRDAIFVGLSVPLSTLVAFVAFPIVGPIIGSVFTLNTLVLFAFLLGLGIVVDDAIVVIENTHRLFNQHKDWDIKQAVKAAAGEVFIPVLSGTLTTIAPFFPLLFWPGIVGEFMKFLPITLIITLFASLFVAYVMNPVFAVSFMKRHDDEHGDHVEKNHWKELRRPTIAMAILAILGYFIHVGIGNFMVFFLLLYYFNHFILTPHILVPFQENLLPKLRNGYRKLISWVITGYRPIFAVLGSVVLLVLAFVATAIRQPKVIFFPSGDPDYVYIYNVMPVGTDALVTDKVTKEIERRVFKVLDDNKARGIVNSVISNVGKNAGDPFNPDRSDTPHKSKVTIAFVKSTERGDISSDDILRKVRDAMQGIPGTEISVEREQNGPQTGKPIQVEIAGDDFEPLMKIEKEFRAKLKKSGITGIDQLKSDLVTNKPEIIVQIDRVKALREGISSQQIAGAIRTALFGLEISKFRDAKDEYPIMLRLKPDDRTKIEQLLDQNIVYRDMNMGGQLRQVPLTSVANISYSTTFSQINRKNQQRVITLSSDVVPGANANEINAQLTRLIEQMPMPNGYTIRLGGEQEAQAETSNFLGVAFLGAVLLIYLILATQFNSAVKPIIIFSTIVLSLIGVLFGFTLFNQTFSIIMTGVGIFALAGIVIKNGILLIEFTEELRMRGFPLRQAIIEAGGIRMTPVLLTASAVILGLIPLAIGLTIDFAGFFTNFDPHIVIGGDSAVFWNILAWTIIYGVVFATILTLVIVPCLYYINEKIRMKWFGKVDPAEGMTTPHESAELAI</sequence>
<evidence type="ECO:0000313" key="2">
    <source>
        <dbReference type="EMBL" id="SDM66006.1"/>
    </source>
</evidence>
<dbReference type="InterPro" id="IPR027463">
    <property type="entry name" value="AcrB_DN_DC_subdom"/>
</dbReference>
<feature type="transmembrane region" description="Helical" evidence="1">
    <location>
        <begin position="445"/>
        <end position="464"/>
    </location>
</feature>
<dbReference type="PRINTS" id="PR00702">
    <property type="entry name" value="ACRIFLAVINRP"/>
</dbReference>
<feature type="transmembrane region" description="Helical" evidence="1">
    <location>
        <begin position="998"/>
        <end position="1020"/>
    </location>
</feature>
<feature type="transmembrane region" description="Helical" evidence="1">
    <location>
        <begin position="1093"/>
        <end position="1119"/>
    </location>
</feature>
<dbReference type="Gene3D" id="3.30.70.1430">
    <property type="entry name" value="Multidrug efflux transporter AcrB pore domain"/>
    <property type="match status" value="1"/>
</dbReference>
<feature type="transmembrane region" description="Helical" evidence="1">
    <location>
        <begin position="1048"/>
        <end position="1073"/>
    </location>
</feature>
<dbReference type="OrthoDB" id="9798415at2"/>
<keyword evidence="3" id="KW-1185">Reference proteome</keyword>
<keyword evidence="1" id="KW-1133">Transmembrane helix</keyword>
<dbReference type="Gene3D" id="3.30.2090.10">
    <property type="entry name" value="Multidrug efflux transporter AcrB TolC docking domain, DN and DC subdomains"/>
    <property type="match status" value="2"/>
</dbReference>